<feature type="domain" description="Squalene epoxidase" evidence="2">
    <location>
        <begin position="87"/>
        <end position="126"/>
    </location>
</feature>
<dbReference type="EMBL" id="JAPFFJ010000010">
    <property type="protein sequence ID" value="KAJ6417868.1"/>
    <property type="molecule type" value="Genomic_DNA"/>
</dbReference>
<evidence type="ECO:0000313" key="4">
    <source>
        <dbReference type="Proteomes" id="UP001162972"/>
    </source>
</evidence>
<feature type="chain" id="PRO_5042225525" description="Squalene epoxidase domain-containing protein" evidence="1">
    <location>
        <begin position="20"/>
        <end position="127"/>
    </location>
</feature>
<reference evidence="3 4" key="1">
    <citation type="journal article" date="2023" name="Int. J. Mol. Sci.">
        <title>De Novo Assembly and Annotation of 11 Diverse Shrub Willow (Salix) Genomes Reveals Novel Gene Organization in Sex-Linked Regions.</title>
        <authorList>
            <person name="Hyden B."/>
            <person name="Feng K."/>
            <person name="Yates T.B."/>
            <person name="Jawdy S."/>
            <person name="Cereghino C."/>
            <person name="Smart L.B."/>
            <person name="Muchero W."/>
        </authorList>
    </citation>
    <scope>NUCLEOTIDE SEQUENCE [LARGE SCALE GENOMIC DNA]</scope>
    <source>
        <tissue evidence="3">Shoot tip</tissue>
    </source>
</reference>
<dbReference type="AlphaFoldDB" id="A0AAD6P6Q2"/>
<dbReference type="Pfam" id="PF08491">
    <property type="entry name" value="SE"/>
    <property type="match status" value="1"/>
</dbReference>
<protein>
    <recommendedName>
        <fullName evidence="2">Squalene epoxidase domain-containing protein</fullName>
    </recommendedName>
</protein>
<comment type="caution">
    <text evidence="3">The sequence shown here is derived from an EMBL/GenBank/DDBJ whole genome shotgun (WGS) entry which is preliminary data.</text>
</comment>
<keyword evidence="1" id="KW-0732">Signal</keyword>
<proteinExistence type="predicted"/>
<dbReference type="GO" id="GO:0050660">
    <property type="term" value="F:flavin adenine dinucleotide binding"/>
    <property type="evidence" value="ECO:0007669"/>
    <property type="project" value="InterPro"/>
</dbReference>
<gene>
    <name evidence="3" type="ORF">OIU84_001284</name>
</gene>
<name>A0AAD6P6Q2_9ROSI</name>
<sequence length="127" mass="14120">MDFAILFSVLSSPLPLVVLTPLLPHSSLLSSTDTSKLVGRCLRQCQQYSHSTSSRRKYGLFIIQIQGRAKLFCVVVAVSLLDRKYLLFFNGEIAHYLKTSVAPQIPPELLDSFLSAIEKGSTRTMTT</sequence>
<evidence type="ECO:0000313" key="3">
    <source>
        <dbReference type="EMBL" id="KAJ6417868.1"/>
    </source>
</evidence>
<evidence type="ECO:0000259" key="2">
    <source>
        <dbReference type="Pfam" id="PF08491"/>
    </source>
</evidence>
<dbReference type="GO" id="GO:0004506">
    <property type="term" value="F:squalene monooxygenase activity"/>
    <property type="evidence" value="ECO:0007669"/>
    <property type="project" value="InterPro"/>
</dbReference>
<evidence type="ECO:0000256" key="1">
    <source>
        <dbReference type="SAM" id="SignalP"/>
    </source>
</evidence>
<organism evidence="3 4">
    <name type="scientific">Salix udensis</name>
    <dbReference type="NCBI Taxonomy" id="889485"/>
    <lineage>
        <taxon>Eukaryota</taxon>
        <taxon>Viridiplantae</taxon>
        <taxon>Streptophyta</taxon>
        <taxon>Embryophyta</taxon>
        <taxon>Tracheophyta</taxon>
        <taxon>Spermatophyta</taxon>
        <taxon>Magnoliopsida</taxon>
        <taxon>eudicotyledons</taxon>
        <taxon>Gunneridae</taxon>
        <taxon>Pentapetalae</taxon>
        <taxon>rosids</taxon>
        <taxon>fabids</taxon>
        <taxon>Malpighiales</taxon>
        <taxon>Salicaceae</taxon>
        <taxon>Saliceae</taxon>
        <taxon>Salix</taxon>
    </lineage>
</organism>
<dbReference type="GO" id="GO:0016020">
    <property type="term" value="C:membrane"/>
    <property type="evidence" value="ECO:0007669"/>
    <property type="project" value="InterPro"/>
</dbReference>
<dbReference type="Proteomes" id="UP001162972">
    <property type="component" value="Chromosome 12"/>
</dbReference>
<keyword evidence="4" id="KW-1185">Reference proteome</keyword>
<feature type="signal peptide" evidence="1">
    <location>
        <begin position="1"/>
        <end position="19"/>
    </location>
</feature>
<dbReference type="InterPro" id="IPR013698">
    <property type="entry name" value="Squalene_epoxidase"/>
</dbReference>
<accession>A0AAD6P6Q2</accession>